<gene>
    <name evidence="7" type="ORF">A8990_101403</name>
</gene>
<comment type="similarity">
    <text evidence="5">Belongs to the ABC-2 integral membrane protein family.</text>
</comment>
<dbReference type="InterPro" id="IPR051784">
    <property type="entry name" value="Nod_factor_ABC_transporter"/>
</dbReference>
<evidence type="ECO:0000256" key="2">
    <source>
        <dbReference type="ARBA" id="ARBA00022692"/>
    </source>
</evidence>
<keyword evidence="4 5" id="KW-0472">Membrane</keyword>
<feature type="transmembrane region" description="Helical" evidence="5">
    <location>
        <begin position="240"/>
        <end position="262"/>
    </location>
</feature>
<dbReference type="RefSeq" id="WP_116187309.1">
    <property type="nucleotide sequence ID" value="NZ_QTTN01000001.1"/>
</dbReference>
<evidence type="ECO:0000256" key="1">
    <source>
        <dbReference type="ARBA" id="ARBA00004141"/>
    </source>
</evidence>
<feature type="transmembrane region" description="Helical" evidence="5">
    <location>
        <begin position="154"/>
        <end position="177"/>
    </location>
</feature>
<dbReference type="PROSITE" id="PS51012">
    <property type="entry name" value="ABC_TM2"/>
    <property type="match status" value="1"/>
</dbReference>
<dbReference type="PANTHER" id="PTHR43229:SF3">
    <property type="entry name" value="ABC-TYPE MULTIDRUG TRANSPORT SYSTEM, PERMEASE COMPONENT"/>
    <property type="match status" value="1"/>
</dbReference>
<dbReference type="Pfam" id="PF01061">
    <property type="entry name" value="ABC2_membrane"/>
    <property type="match status" value="1"/>
</dbReference>
<comment type="caution">
    <text evidence="7">The sequence shown here is derived from an EMBL/GenBank/DDBJ whole genome shotgun (WGS) entry which is preliminary data.</text>
</comment>
<dbReference type="InterPro" id="IPR000412">
    <property type="entry name" value="ABC_2_transport"/>
</dbReference>
<name>A0A3D9SG08_9BACL</name>
<accession>A0A3D9SG08</accession>
<sequence length="268" mass="30192">MKTAAQAELQSIHHASVLTGPARFRTELSILFRIQFAIVRDSWVWIVLMATMFPLTTLLFMRFFVENPTRETMIQMIAGNMIFGLLVMGLNAMAQEISWQKHDGHFTFYASLPISKLNFVIAILLRGLMSTLPSFALLSIIGQWMYDIQFHFSWALPLVAILSLASVVGIGVCMGFWSPNHQLTNMLAQALMMLITFLSPVMVQLDQLPLPVQWISYLLPTTYAAEALRGALLTGWTHDVMVNCIVLLGFAIVSITATLKLVQWRITR</sequence>
<dbReference type="OrthoDB" id="163141at2"/>
<keyword evidence="5" id="KW-1003">Cell membrane</keyword>
<feature type="transmembrane region" description="Helical" evidence="5">
    <location>
        <begin position="77"/>
        <end position="99"/>
    </location>
</feature>
<dbReference type="InterPro" id="IPR047817">
    <property type="entry name" value="ABC2_TM_bact-type"/>
</dbReference>
<organism evidence="7 8">
    <name type="scientific">Paenibacillus taihuensis</name>
    <dbReference type="NCBI Taxonomy" id="1156355"/>
    <lineage>
        <taxon>Bacteria</taxon>
        <taxon>Bacillati</taxon>
        <taxon>Bacillota</taxon>
        <taxon>Bacilli</taxon>
        <taxon>Bacillales</taxon>
        <taxon>Paenibacillaceae</taxon>
        <taxon>Paenibacillus</taxon>
    </lineage>
</organism>
<comment type="subcellular location">
    <subcellularLocation>
        <location evidence="5">Cell membrane</location>
        <topology evidence="5">Multi-pass membrane protein</topology>
    </subcellularLocation>
    <subcellularLocation>
        <location evidence="1">Membrane</location>
        <topology evidence="1">Multi-pass membrane protein</topology>
    </subcellularLocation>
</comment>
<evidence type="ECO:0000256" key="4">
    <source>
        <dbReference type="ARBA" id="ARBA00023136"/>
    </source>
</evidence>
<feature type="transmembrane region" description="Helical" evidence="5">
    <location>
        <begin position="43"/>
        <end position="65"/>
    </location>
</feature>
<dbReference type="AlphaFoldDB" id="A0A3D9SG08"/>
<dbReference type="PIRSF" id="PIRSF006648">
    <property type="entry name" value="DrrB"/>
    <property type="match status" value="1"/>
</dbReference>
<keyword evidence="8" id="KW-1185">Reference proteome</keyword>
<feature type="transmembrane region" description="Helical" evidence="5">
    <location>
        <begin position="183"/>
        <end position="203"/>
    </location>
</feature>
<reference evidence="7 8" key="1">
    <citation type="submission" date="2018-08" db="EMBL/GenBank/DDBJ databases">
        <title>Genomic Encyclopedia of Type Strains, Phase III (KMG-III): the genomes of soil and plant-associated and newly described type strains.</title>
        <authorList>
            <person name="Whitman W."/>
        </authorList>
    </citation>
    <scope>NUCLEOTIDE SEQUENCE [LARGE SCALE GENOMIC DNA]</scope>
    <source>
        <strain evidence="7 8">CGMCC 1.10966</strain>
    </source>
</reference>
<comment type="caution">
    <text evidence="5">Lacks conserved residue(s) required for the propagation of feature annotation.</text>
</comment>
<evidence type="ECO:0000256" key="5">
    <source>
        <dbReference type="RuleBase" id="RU361157"/>
    </source>
</evidence>
<dbReference type="GO" id="GO:0140359">
    <property type="term" value="F:ABC-type transporter activity"/>
    <property type="evidence" value="ECO:0007669"/>
    <property type="project" value="InterPro"/>
</dbReference>
<dbReference type="PANTHER" id="PTHR43229">
    <property type="entry name" value="NODULATION PROTEIN J"/>
    <property type="match status" value="1"/>
</dbReference>
<keyword evidence="5" id="KW-0813">Transport</keyword>
<dbReference type="InterPro" id="IPR013525">
    <property type="entry name" value="ABC2_TM"/>
</dbReference>
<dbReference type="GO" id="GO:0043190">
    <property type="term" value="C:ATP-binding cassette (ABC) transporter complex"/>
    <property type="evidence" value="ECO:0007669"/>
    <property type="project" value="InterPro"/>
</dbReference>
<evidence type="ECO:0000256" key="3">
    <source>
        <dbReference type="ARBA" id="ARBA00022989"/>
    </source>
</evidence>
<evidence type="ECO:0000259" key="6">
    <source>
        <dbReference type="PROSITE" id="PS51012"/>
    </source>
</evidence>
<dbReference type="EMBL" id="QTTN01000001">
    <property type="protein sequence ID" value="REE94607.1"/>
    <property type="molecule type" value="Genomic_DNA"/>
</dbReference>
<feature type="domain" description="ABC transmembrane type-2" evidence="6">
    <location>
        <begin position="41"/>
        <end position="265"/>
    </location>
</feature>
<dbReference type="Proteomes" id="UP000256304">
    <property type="component" value="Unassembled WGS sequence"/>
</dbReference>
<keyword evidence="2 5" id="KW-0812">Transmembrane</keyword>
<protein>
    <recommendedName>
        <fullName evidence="5">Transport permease protein</fullName>
    </recommendedName>
</protein>
<evidence type="ECO:0000313" key="7">
    <source>
        <dbReference type="EMBL" id="REE94607.1"/>
    </source>
</evidence>
<evidence type="ECO:0000313" key="8">
    <source>
        <dbReference type="Proteomes" id="UP000256304"/>
    </source>
</evidence>
<keyword evidence="3 5" id="KW-1133">Transmembrane helix</keyword>
<proteinExistence type="inferred from homology"/>